<evidence type="ECO:0000259" key="8">
    <source>
        <dbReference type="Pfam" id="PF04998"/>
    </source>
</evidence>
<evidence type="ECO:0000256" key="5">
    <source>
        <dbReference type="ARBA" id="ARBA00022695"/>
    </source>
</evidence>
<protein>
    <recommendedName>
        <fullName evidence="1">DNA-directed RNA polymerase</fullName>
        <ecNumber evidence="1">2.7.7.6</ecNumber>
    </recommendedName>
</protein>
<dbReference type="PANTHER" id="PTHR34995">
    <property type="entry name" value="DNA-DIRECTED RNA POLYMERASE SUBUNIT BETA"/>
    <property type="match status" value="1"/>
</dbReference>
<comment type="caution">
    <text evidence="9">The sequence shown here is derived from an EMBL/GenBank/DDBJ whole genome shotgun (WGS) entry which is preliminary data.</text>
</comment>
<evidence type="ECO:0000313" key="9">
    <source>
        <dbReference type="EMBL" id="KAK8942136.1"/>
    </source>
</evidence>
<dbReference type="PANTHER" id="PTHR34995:SF1">
    <property type="entry name" value="DNA-DIRECTED RNA POLYMERASE SUBUNIT BETA"/>
    <property type="match status" value="1"/>
</dbReference>
<gene>
    <name evidence="9" type="primary">rpoC2</name>
    <name evidence="9" type="ORF">KSP40_PGU003826</name>
</gene>
<evidence type="ECO:0000256" key="3">
    <source>
        <dbReference type="ARBA" id="ARBA00022640"/>
    </source>
</evidence>
<evidence type="ECO:0000256" key="4">
    <source>
        <dbReference type="ARBA" id="ARBA00022679"/>
    </source>
</evidence>
<dbReference type="Proteomes" id="UP001412067">
    <property type="component" value="Unassembled WGS sequence"/>
</dbReference>
<evidence type="ECO:0000256" key="6">
    <source>
        <dbReference type="ARBA" id="ARBA00022833"/>
    </source>
</evidence>
<name>A0ABR2LJ34_9ASPA</name>
<keyword evidence="2 9" id="KW-0240">DNA-directed RNA polymerase</keyword>
<dbReference type="InterPro" id="IPR050254">
    <property type="entry name" value="RNA_pol_beta''_euk"/>
</dbReference>
<evidence type="ECO:0000256" key="1">
    <source>
        <dbReference type="ARBA" id="ARBA00012418"/>
    </source>
</evidence>
<organism evidence="9 10">
    <name type="scientific">Platanthera guangdongensis</name>
    <dbReference type="NCBI Taxonomy" id="2320717"/>
    <lineage>
        <taxon>Eukaryota</taxon>
        <taxon>Viridiplantae</taxon>
        <taxon>Streptophyta</taxon>
        <taxon>Embryophyta</taxon>
        <taxon>Tracheophyta</taxon>
        <taxon>Spermatophyta</taxon>
        <taxon>Magnoliopsida</taxon>
        <taxon>Liliopsida</taxon>
        <taxon>Asparagales</taxon>
        <taxon>Orchidaceae</taxon>
        <taxon>Orchidoideae</taxon>
        <taxon>Orchideae</taxon>
        <taxon>Orchidinae</taxon>
        <taxon>Platanthera</taxon>
    </lineage>
</organism>
<sequence>MRRSFFDRIYNFFYGACNGVVYTVVRTSDAGYLTHRLVGVVQHILVRRMDCGTIRGISVSSRNGMTEKLFAQTLIGRVLTDDIYIGPRCIATRNKDIGIGLVNRFIIFRAHPIYIRTPFTCRSTSWICQLCYGRSPTHGDLVELGEAIGIITSQSIGEPGTQLTLRTFHTGGVFTGGTAEHVRAPSNGKMKFDEDLVHPARTRHGHPAFLCFIDLYITIESRDILHNVNIPTKSLILVQNDQYVE</sequence>
<evidence type="ECO:0000256" key="7">
    <source>
        <dbReference type="ARBA" id="ARBA00023163"/>
    </source>
</evidence>
<reference evidence="9 10" key="1">
    <citation type="journal article" date="2022" name="Nat. Plants">
        <title>Genomes of leafy and leafless Platanthera orchids illuminate the evolution of mycoheterotrophy.</title>
        <authorList>
            <person name="Li M.H."/>
            <person name="Liu K.W."/>
            <person name="Li Z."/>
            <person name="Lu H.C."/>
            <person name="Ye Q.L."/>
            <person name="Zhang D."/>
            <person name="Wang J.Y."/>
            <person name="Li Y.F."/>
            <person name="Zhong Z.M."/>
            <person name="Liu X."/>
            <person name="Yu X."/>
            <person name="Liu D.K."/>
            <person name="Tu X.D."/>
            <person name="Liu B."/>
            <person name="Hao Y."/>
            <person name="Liao X.Y."/>
            <person name="Jiang Y.T."/>
            <person name="Sun W.H."/>
            <person name="Chen J."/>
            <person name="Chen Y.Q."/>
            <person name="Ai Y."/>
            <person name="Zhai J.W."/>
            <person name="Wu S.S."/>
            <person name="Zhou Z."/>
            <person name="Hsiao Y.Y."/>
            <person name="Wu W.L."/>
            <person name="Chen Y.Y."/>
            <person name="Lin Y.F."/>
            <person name="Hsu J.L."/>
            <person name="Li C.Y."/>
            <person name="Wang Z.W."/>
            <person name="Zhao X."/>
            <person name="Zhong W.Y."/>
            <person name="Ma X.K."/>
            <person name="Ma L."/>
            <person name="Huang J."/>
            <person name="Chen G.Z."/>
            <person name="Huang M.Z."/>
            <person name="Huang L."/>
            <person name="Peng D.H."/>
            <person name="Luo Y.B."/>
            <person name="Zou S.Q."/>
            <person name="Chen S.P."/>
            <person name="Lan S."/>
            <person name="Tsai W.C."/>
            <person name="Van de Peer Y."/>
            <person name="Liu Z.J."/>
        </authorList>
    </citation>
    <scope>NUCLEOTIDE SEQUENCE [LARGE SCALE GENOMIC DNA]</scope>
    <source>
        <strain evidence="9">Lor288</strain>
    </source>
</reference>
<feature type="domain" description="RNA polymerase Rpb1" evidence="8">
    <location>
        <begin position="13"/>
        <end position="188"/>
    </location>
</feature>
<evidence type="ECO:0000313" key="10">
    <source>
        <dbReference type="Proteomes" id="UP001412067"/>
    </source>
</evidence>
<keyword evidence="4" id="KW-0808">Transferase</keyword>
<dbReference type="GO" id="GO:0000428">
    <property type="term" value="C:DNA-directed RNA polymerase complex"/>
    <property type="evidence" value="ECO:0007669"/>
    <property type="project" value="UniProtKB-KW"/>
</dbReference>
<dbReference type="Pfam" id="PF04998">
    <property type="entry name" value="RNA_pol_Rpb1_5"/>
    <property type="match status" value="1"/>
</dbReference>
<dbReference type="EMBL" id="JBBWWR010000019">
    <property type="protein sequence ID" value="KAK8942136.1"/>
    <property type="molecule type" value="Genomic_DNA"/>
</dbReference>
<keyword evidence="5" id="KW-0548">Nucleotidyltransferase</keyword>
<proteinExistence type="predicted"/>
<accession>A0ABR2LJ34</accession>
<keyword evidence="10" id="KW-1185">Reference proteome</keyword>
<evidence type="ECO:0000256" key="2">
    <source>
        <dbReference type="ARBA" id="ARBA00022478"/>
    </source>
</evidence>
<dbReference type="EC" id="2.7.7.6" evidence="1"/>
<dbReference type="SUPFAM" id="SSF64484">
    <property type="entry name" value="beta and beta-prime subunits of DNA dependent RNA-polymerase"/>
    <property type="match status" value="1"/>
</dbReference>
<keyword evidence="7" id="KW-0804">Transcription</keyword>
<keyword evidence="3" id="KW-0934">Plastid</keyword>
<dbReference type="InterPro" id="IPR007081">
    <property type="entry name" value="RNA_pol_Rpb1_5"/>
</dbReference>
<keyword evidence="6" id="KW-0862">Zinc</keyword>